<reference evidence="8" key="3">
    <citation type="journal article" date="2018" name="Algal Res.">
        <title>Characterization of plant carbon substrate utilization by Auxenochlorella protothecoides.</title>
        <authorList>
            <person name="Vogler B.W."/>
            <person name="Starkenburg S.R."/>
            <person name="Sudasinghe N."/>
            <person name="Schambach J.Y."/>
            <person name="Rollin J.A."/>
            <person name="Pattathil S."/>
            <person name="Barry A.N."/>
        </authorList>
    </citation>
    <scope>NUCLEOTIDE SEQUENCE [LARGE SCALE GENOMIC DNA]</scope>
    <source>
        <strain evidence="8">UTEX 25</strain>
    </source>
</reference>
<feature type="region of interest" description="Disordered" evidence="2">
    <location>
        <begin position="289"/>
        <end position="348"/>
    </location>
</feature>
<dbReference type="InterPro" id="IPR029071">
    <property type="entry name" value="Ubiquitin-like_domsf"/>
</dbReference>
<organism evidence="5 7">
    <name type="scientific">Auxenochlorella protothecoides</name>
    <name type="common">Green microalga</name>
    <name type="synonym">Chlorella protothecoides</name>
    <dbReference type="NCBI Taxonomy" id="3075"/>
    <lineage>
        <taxon>Eukaryota</taxon>
        <taxon>Viridiplantae</taxon>
        <taxon>Chlorophyta</taxon>
        <taxon>core chlorophytes</taxon>
        <taxon>Trebouxiophyceae</taxon>
        <taxon>Chlorellales</taxon>
        <taxon>Chlorellaceae</taxon>
        <taxon>Auxenochlorella</taxon>
    </lineage>
</organism>
<dbReference type="CDD" id="cd01767">
    <property type="entry name" value="UBX"/>
    <property type="match status" value="1"/>
</dbReference>
<dbReference type="OrthoDB" id="1026733at2759"/>
<dbReference type="KEGG" id="apro:F751_1231"/>
<dbReference type="SMART" id="SM00594">
    <property type="entry name" value="UAS"/>
    <property type="match status" value="1"/>
</dbReference>
<dbReference type="SMART" id="SM00166">
    <property type="entry name" value="UBX"/>
    <property type="match status" value="1"/>
</dbReference>
<evidence type="ECO:0000313" key="6">
    <source>
        <dbReference type="EMBL" id="RMZ54139.1"/>
    </source>
</evidence>
<feature type="domain" description="UBX" evidence="3">
    <location>
        <begin position="368"/>
        <end position="447"/>
    </location>
</feature>
<protein>
    <submittedName>
        <fullName evidence="5">FAS-associated factor 2-B</fullName>
    </submittedName>
</protein>
<evidence type="ECO:0000313" key="7">
    <source>
        <dbReference type="Proteomes" id="UP000028924"/>
    </source>
</evidence>
<dbReference type="CDD" id="cd14348">
    <property type="entry name" value="UBA_p47"/>
    <property type="match status" value="1"/>
</dbReference>
<dbReference type="InterPro" id="IPR001012">
    <property type="entry name" value="UBX_dom"/>
</dbReference>
<evidence type="ECO:0000259" key="3">
    <source>
        <dbReference type="PROSITE" id="PS50033"/>
    </source>
</evidence>
<dbReference type="STRING" id="3075.A0A087SP00"/>
<reference evidence="6" key="4">
    <citation type="submission" date="2018-10" db="EMBL/GenBank/DDBJ databases">
        <authorList>
            <person name="Hovde B."/>
            <person name="Zhang X."/>
        </authorList>
    </citation>
    <scope>NUCLEOTIDE SEQUENCE [LARGE SCALE GENOMIC DNA]</scope>
    <source>
        <strain evidence="6">UTEX 25</strain>
    </source>
</reference>
<evidence type="ECO:0000256" key="2">
    <source>
        <dbReference type="SAM" id="MobiDB-lite"/>
    </source>
</evidence>
<proteinExistence type="predicted"/>
<dbReference type="SUPFAM" id="SSF52833">
    <property type="entry name" value="Thioredoxin-like"/>
    <property type="match status" value="1"/>
</dbReference>
<dbReference type="InterPro" id="IPR036249">
    <property type="entry name" value="Thioredoxin-like_sf"/>
</dbReference>
<dbReference type="GO" id="GO:0036503">
    <property type="term" value="P:ERAD pathway"/>
    <property type="evidence" value="ECO:0007669"/>
    <property type="project" value="TreeGrafter"/>
</dbReference>
<keyword evidence="7" id="KW-1185">Reference proteome</keyword>
<dbReference type="EMBL" id="QOKY01000183">
    <property type="protein sequence ID" value="RMZ54139.1"/>
    <property type="molecule type" value="Genomic_DNA"/>
</dbReference>
<feature type="compositionally biased region" description="Basic and acidic residues" evidence="2">
    <location>
        <begin position="319"/>
        <end position="337"/>
    </location>
</feature>
<reference evidence="6" key="5">
    <citation type="submission" date="2018-11" db="EMBL/GenBank/DDBJ databases">
        <title>Characterization of plant carbon substrate utilization by Auxenochlorella protothecoides.</title>
        <authorList>
            <person name="Vogler B.W."/>
            <person name="Starkenburg S.R."/>
            <person name="Sudasinghe N."/>
            <person name="Schambach J.Y."/>
            <person name="Rollin J.A."/>
            <person name="Pattathil S."/>
            <person name="Barry A.N."/>
        </authorList>
    </citation>
    <scope>NUCLEOTIDE SEQUENCE [LARGE SCALE GENOMIC DNA]</scope>
    <source>
        <strain evidence="6">UTEX 25</strain>
    </source>
</reference>
<dbReference type="Proteomes" id="UP000279271">
    <property type="component" value="Unassembled WGS sequence"/>
</dbReference>
<accession>A0A087SP00</accession>
<dbReference type="eggNOG" id="KOG1363">
    <property type="taxonomic scope" value="Eukaryota"/>
</dbReference>
<dbReference type="Gene3D" id="3.10.20.90">
    <property type="entry name" value="Phosphatidylinositol 3-kinase Catalytic Subunit, Chain A, domain 1"/>
    <property type="match status" value="1"/>
</dbReference>
<reference evidence="4" key="2">
    <citation type="submission" date="2015-08" db="EMBL/GenBank/DDBJ databases">
        <authorList>
            <person name="Babu N.S."/>
            <person name="Beckwith C.J."/>
            <person name="Beseler K.G."/>
            <person name="Brison A."/>
            <person name="Carone J.V."/>
            <person name="Caskin T.P."/>
            <person name="Diamond M."/>
            <person name="Durham M.E."/>
            <person name="Foxe J.M."/>
            <person name="Go M."/>
            <person name="Henderson B.A."/>
            <person name="Jones I.B."/>
            <person name="McGettigan J.A."/>
            <person name="Micheletti S.J."/>
            <person name="Nasrallah M.E."/>
            <person name="Ortiz D."/>
            <person name="Piller C.R."/>
            <person name="Privatt S.R."/>
            <person name="Schneider S.L."/>
            <person name="Sharp S."/>
            <person name="Smith T.C."/>
            <person name="Stanton J.D."/>
            <person name="Ullery H.E."/>
            <person name="Wilson R.J."/>
            <person name="Serrano M.G."/>
            <person name="Buck G."/>
            <person name="Lee V."/>
            <person name="Wang Y."/>
            <person name="Carvalho R."/>
            <person name="Voegtly L."/>
            <person name="Shi R."/>
            <person name="Duckworth R."/>
            <person name="Johnson A."/>
            <person name="Loviza R."/>
            <person name="Walstead R."/>
            <person name="Shah Z."/>
            <person name="Kiflezghi M."/>
            <person name="Wade K."/>
            <person name="Ball S.L."/>
            <person name="Bradley K.W."/>
            <person name="Asai D.J."/>
            <person name="Bowman C.A."/>
            <person name="Russell D.A."/>
            <person name="Pope W.H."/>
            <person name="Jacobs-Sera D."/>
            <person name="Hendrix R.W."/>
            <person name="Hatfull G.F."/>
        </authorList>
    </citation>
    <scope>NUCLEOTIDE SEQUENCE</scope>
</reference>
<dbReference type="PANTHER" id="PTHR23322">
    <property type="entry name" value="FAS-ASSOCIATED PROTEIN"/>
    <property type="match status" value="1"/>
</dbReference>
<dbReference type="EMBL" id="GDKF01002170">
    <property type="protein sequence ID" value="JAT76452.1"/>
    <property type="molecule type" value="Transcribed_RNA"/>
</dbReference>
<dbReference type="RefSeq" id="XP_011400421.1">
    <property type="nucleotide sequence ID" value="XM_011402119.1"/>
</dbReference>
<evidence type="ECO:0000313" key="8">
    <source>
        <dbReference type="Proteomes" id="UP000279271"/>
    </source>
</evidence>
<dbReference type="PANTHER" id="PTHR23322:SF1">
    <property type="entry name" value="FAS-ASSOCIATED FACTOR 2"/>
    <property type="match status" value="1"/>
</dbReference>
<dbReference type="Pfam" id="PF14555">
    <property type="entry name" value="UBA_4"/>
    <property type="match status" value="1"/>
</dbReference>
<evidence type="ECO:0000313" key="4">
    <source>
        <dbReference type="EMBL" id="JAT76452.1"/>
    </source>
</evidence>
<dbReference type="GeneID" id="23612622"/>
<name>A0A087SP00_AUXPR</name>
<dbReference type="Proteomes" id="UP000028924">
    <property type="component" value="Unassembled WGS sequence"/>
</dbReference>
<dbReference type="InterPro" id="IPR009060">
    <property type="entry name" value="UBA-like_sf"/>
</dbReference>
<dbReference type="SUPFAM" id="SSF46934">
    <property type="entry name" value="UBA-like"/>
    <property type="match status" value="1"/>
</dbReference>
<dbReference type="InterPro" id="IPR050730">
    <property type="entry name" value="UBX_domain-protein"/>
</dbReference>
<evidence type="ECO:0000256" key="1">
    <source>
        <dbReference type="ARBA" id="ARBA00023054"/>
    </source>
</evidence>
<reference evidence="5 7" key="1">
    <citation type="journal article" date="2014" name="BMC Genomics">
        <title>Oil accumulation mechanisms of the oleaginous microalga Chlorella protothecoides revealed through its genome, transcriptomes, and proteomes.</title>
        <authorList>
            <person name="Gao C."/>
            <person name="Wang Y."/>
            <person name="Shen Y."/>
            <person name="Yan D."/>
            <person name="He X."/>
            <person name="Dai J."/>
            <person name="Wu Q."/>
        </authorList>
    </citation>
    <scope>NUCLEOTIDE SEQUENCE [LARGE SCALE GENOMIC DNA]</scope>
    <source>
        <strain evidence="5 7">0710</strain>
    </source>
</reference>
<dbReference type="Gene3D" id="3.40.30.10">
    <property type="entry name" value="Glutaredoxin"/>
    <property type="match status" value="1"/>
</dbReference>
<dbReference type="EMBL" id="KL662146">
    <property type="protein sequence ID" value="KFM27454.1"/>
    <property type="molecule type" value="Genomic_DNA"/>
</dbReference>
<dbReference type="Gene3D" id="1.10.8.10">
    <property type="entry name" value="DNA helicase RuvA subunit, C-terminal domain"/>
    <property type="match status" value="1"/>
</dbReference>
<dbReference type="GO" id="GO:0043130">
    <property type="term" value="F:ubiquitin binding"/>
    <property type="evidence" value="ECO:0007669"/>
    <property type="project" value="TreeGrafter"/>
</dbReference>
<dbReference type="PROSITE" id="PS50033">
    <property type="entry name" value="UBX"/>
    <property type="match status" value="1"/>
</dbReference>
<dbReference type="InterPro" id="IPR006577">
    <property type="entry name" value="UAS"/>
</dbReference>
<dbReference type="GO" id="GO:0005783">
    <property type="term" value="C:endoplasmic reticulum"/>
    <property type="evidence" value="ECO:0007669"/>
    <property type="project" value="TreeGrafter"/>
</dbReference>
<dbReference type="Pfam" id="PF00789">
    <property type="entry name" value="UBX"/>
    <property type="match status" value="1"/>
</dbReference>
<dbReference type="SUPFAM" id="SSF54236">
    <property type="entry name" value="Ubiquitin-like"/>
    <property type="match status" value="1"/>
</dbReference>
<sequence>METDQETVDRFTGLLQCPEEVARFCLDASGGNFDAAISMYYDQVTSRPQQGAAHGPAPGGTMGPPVPLLLRLVGAALQLPFAALSTVLHAAFVIARTGSRGAAAVLPPRLVHAVSTRASALSTRLSGPGEATPAAAAARLARELQTAFGSAIDWQACGWQEAAGLAAAEGRFLFVYLHAPRHQDTPRFLSDTLGDPSVTTYISQHFLAWAGSVQAREGHALAHSLGAARFPCTALLAGSGARTQLLACTEGFCSADELMTTLQAARDRSEHMLWRERALRQERDLSRRLREEQDAEFNSSLEADRKRQADAEAAAARQAAEEQRKGEEALAARRAESEAAAARAAAEEELRSRREAKCAALPTEPESSAPHVATLRIRLPDGGMHQRRFRESDDLQVVYDFVDSLDSEAVPLRYTLATTFPRREFGSSDLSQTLHELGLTPQAALLLQPLL</sequence>
<keyword evidence="1" id="KW-0175">Coiled coil</keyword>
<evidence type="ECO:0000313" key="5">
    <source>
        <dbReference type="EMBL" id="KFM27454.1"/>
    </source>
</evidence>
<gene>
    <name evidence="6" type="ORF">APUTEX25_005295</name>
    <name evidence="5" type="ORF">F751_1231</name>
    <name evidence="4" type="ORF">g.5018</name>
</gene>
<dbReference type="AlphaFoldDB" id="A0A087SP00"/>